<feature type="transmembrane region" description="Helical" evidence="2">
    <location>
        <begin position="295"/>
        <end position="318"/>
    </location>
</feature>
<dbReference type="InterPro" id="IPR016024">
    <property type="entry name" value="ARM-type_fold"/>
</dbReference>
<evidence type="ECO:0000256" key="2">
    <source>
        <dbReference type="SAM" id="Phobius"/>
    </source>
</evidence>
<dbReference type="SUPFAM" id="SSF48371">
    <property type="entry name" value="ARM repeat"/>
    <property type="match status" value="1"/>
</dbReference>
<dbReference type="AlphaFoldDB" id="A0A409W1Q2"/>
<feature type="transmembrane region" description="Helical" evidence="2">
    <location>
        <begin position="212"/>
        <end position="231"/>
    </location>
</feature>
<keyword evidence="5" id="KW-1185">Reference proteome</keyword>
<evidence type="ECO:0000313" key="5">
    <source>
        <dbReference type="Proteomes" id="UP000283269"/>
    </source>
</evidence>
<dbReference type="EMBL" id="NHYD01003818">
    <property type="protein sequence ID" value="PPQ72436.1"/>
    <property type="molecule type" value="Genomic_DNA"/>
</dbReference>
<dbReference type="InParanoid" id="A0A409W1Q2"/>
<feature type="compositionally biased region" description="Polar residues" evidence="1">
    <location>
        <begin position="15"/>
        <end position="26"/>
    </location>
</feature>
<proteinExistence type="predicted"/>
<dbReference type="Proteomes" id="UP000283269">
    <property type="component" value="Unassembled WGS sequence"/>
</dbReference>
<feature type="compositionally biased region" description="Basic and acidic residues" evidence="1">
    <location>
        <begin position="1"/>
        <end position="12"/>
    </location>
</feature>
<reference evidence="4 5" key="1">
    <citation type="journal article" date="2018" name="Evol. Lett.">
        <title>Horizontal gene cluster transfer increased hallucinogenic mushroom diversity.</title>
        <authorList>
            <person name="Reynolds H.T."/>
            <person name="Vijayakumar V."/>
            <person name="Gluck-Thaler E."/>
            <person name="Korotkin H.B."/>
            <person name="Matheny P.B."/>
            <person name="Slot J.C."/>
        </authorList>
    </citation>
    <scope>NUCLEOTIDE SEQUENCE [LARGE SCALE GENOMIC DNA]</scope>
    <source>
        <strain evidence="4 5">2631</strain>
    </source>
</reference>
<keyword evidence="2" id="KW-0812">Transmembrane</keyword>
<dbReference type="InterPro" id="IPR045338">
    <property type="entry name" value="DUF6535"/>
</dbReference>
<comment type="caution">
    <text evidence="4">The sequence shown here is derived from an EMBL/GenBank/DDBJ whole genome shotgun (WGS) entry which is preliminary data.</text>
</comment>
<keyword evidence="2" id="KW-1133">Transmembrane helix</keyword>
<dbReference type="Gene3D" id="1.25.10.10">
    <property type="entry name" value="Leucine-rich Repeat Variant"/>
    <property type="match status" value="1"/>
</dbReference>
<name>A0A409W1Q2_PSICY</name>
<evidence type="ECO:0000313" key="4">
    <source>
        <dbReference type="EMBL" id="PPQ72436.1"/>
    </source>
</evidence>
<organism evidence="4 5">
    <name type="scientific">Psilocybe cyanescens</name>
    <dbReference type="NCBI Taxonomy" id="93625"/>
    <lineage>
        <taxon>Eukaryota</taxon>
        <taxon>Fungi</taxon>
        <taxon>Dikarya</taxon>
        <taxon>Basidiomycota</taxon>
        <taxon>Agaricomycotina</taxon>
        <taxon>Agaricomycetes</taxon>
        <taxon>Agaricomycetidae</taxon>
        <taxon>Agaricales</taxon>
        <taxon>Agaricineae</taxon>
        <taxon>Strophariaceae</taxon>
        <taxon>Psilocybe</taxon>
    </lineage>
</organism>
<keyword evidence="2" id="KW-0472">Membrane</keyword>
<gene>
    <name evidence="4" type="ORF">CVT25_000322</name>
</gene>
<feature type="domain" description="DUF6535" evidence="3">
    <location>
        <begin position="115"/>
        <end position="292"/>
    </location>
</feature>
<accession>A0A409W1Q2</accession>
<protein>
    <recommendedName>
        <fullName evidence="3">DUF6535 domain-containing protein</fullName>
    </recommendedName>
</protein>
<sequence>MDSHENCRKSLDLQDITTPTLKNLPSSGGGPPYSVLEAFSFSPPSNLSLGGSDDLPSSENNSLVSIILSTSTSIHIEKNPYKVDWYASSHLDLQFPPEEFELEYGLEAAEYANVWHVYNEESTKTDAATVDASNRGIDVLLVFTGLFSAVLTTFIIQSYQLLIPNPLDTTNTLLSQYLSEQTGALATSLNSSRLTKVMDATPTLVEVRWVNGLWFAALVCSLSAGLFSMLAKQWLQATPDISGSPQHRARQCQRRYNQAQTWHVAAVISALPLLLHVSLLLFFAGLIVLLWSGNLAITVVTFVIVALAYGLYFGSVWLSMVYPDCPYRHPIADQLRCLMEQYRSLTTLDSSQEELDTVMQELTILWKEPGQFLLSTHLFWLFDKCLNVTANVVGLQAIGGLPRNFTAFHVLRKAGAVSLILEEFRKCFHRDVTLDSQWYILKAEHAEKYCRAWMRLTYGTSQKWPHELIEPLDTLRRVKGLSNVSAIAAYTRAIAASLQAKDGRLLIVSYLSQCAEGQVEFSHQMQCWLLDTFLQCSFLSRAQFRPKDHIAKKAVPILLQLLHNTKHTFASQVRSAIALSLSCMTGGEADLTVFNNEDKRQEQFCELIIPSLAKIVSNPSSYGVDDELLDILATDFARLASLAFAPNKINTPKMRTRSISPLKPVAQQGLSRLYLDGRIKNLPSSVLADVHQILYPPVMLKRVEHALFVKALLQALWSTTDPRVMVGSALRLLEPLLLNPDPAIVDTFIEGKGIAVLLRAAQTGDTDSRRLQLDCLRNICLFVRSTAESYSSSSSHVILPPLPLPLPPHNHEASIIDKASESRLDHIFNSDFLTVLNKTVAACQWWLPEIAAIWVPALLKLCELRPHEPIWRKVESTFRRFAESNEGRDGWMDSLVGDLDRMNALIYPASAP</sequence>
<dbReference type="OrthoDB" id="3185525at2759"/>
<dbReference type="Pfam" id="PF20153">
    <property type="entry name" value="DUF6535"/>
    <property type="match status" value="1"/>
</dbReference>
<feature type="transmembrane region" description="Helical" evidence="2">
    <location>
        <begin position="264"/>
        <end position="289"/>
    </location>
</feature>
<feature type="transmembrane region" description="Helical" evidence="2">
    <location>
        <begin position="139"/>
        <end position="159"/>
    </location>
</feature>
<evidence type="ECO:0000256" key="1">
    <source>
        <dbReference type="SAM" id="MobiDB-lite"/>
    </source>
</evidence>
<dbReference type="STRING" id="93625.A0A409W1Q2"/>
<dbReference type="InterPro" id="IPR011989">
    <property type="entry name" value="ARM-like"/>
</dbReference>
<feature type="region of interest" description="Disordered" evidence="1">
    <location>
        <begin position="1"/>
        <end position="29"/>
    </location>
</feature>
<evidence type="ECO:0000259" key="3">
    <source>
        <dbReference type="Pfam" id="PF20153"/>
    </source>
</evidence>